<dbReference type="EMBL" id="CP022983">
    <property type="protein sequence ID" value="ASV69980.1"/>
    <property type="molecule type" value="Genomic_DNA"/>
</dbReference>
<protein>
    <submittedName>
        <fullName evidence="2">Excisionase</fullName>
    </submittedName>
</protein>
<dbReference type="KEGG" id="bko:CKF48_07710"/>
<dbReference type="Proteomes" id="UP000215137">
    <property type="component" value="Chromosome"/>
</dbReference>
<reference evidence="2 3" key="1">
    <citation type="submission" date="2017-08" db="EMBL/GenBank/DDBJ databases">
        <title>Complete Genome Sequence of Bacillus kochii Oregon-R-modENCODE STRAIN BDGP4, isolated from Drosophila melanogaster gut.</title>
        <authorList>
            <person name="Wan K.H."/>
            <person name="Yu C."/>
            <person name="Park S."/>
            <person name="Hammonds A.S."/>
            <person name="Booth B.W."/>
            <person name="Celniker S.E."/>
        </authorList>
    </citation>
    <scope>NUCLEOTIDE SEQUENCE [LARGE SCALE GENOMIC DNA]</scope>
    <source>
        <strain evidence="2 3">BDGP4</strain>
    </source>
</reference>
<proteinExistence type="predicted"/>
<sequence length="96" mass="11449">MLQKAINERVEELAKIKYFMTYQELSEYLNISKPIIEDRLIKNGLKYYKVGSKYLFKKTEVDEFLDDMTANMTLTNNDIKFFTKLKGGNKYVKQFK</sequence>
<evidence type="ECO:0000259" key="1">
    <source>
        <dbReference type="Pfam" id="PF12728"/>
    </source>
</evidence>
<dbReference type="InterPro" id="IPR041657">
    <property type="entry name" value="HTH_17"/>
</dbReference>
<keyword evidence="3" id="KW-1185">Reference proteome</keyword>
<dbReference type="GO" id="GO:0003677">
    <property type="term" value="F:DNA binding"/>
    <property type="evidence" value="ECO:0007669"/>
    <property type="project" value="InterPro"/>
</dbReference>
<accession>A0A248TPG3</accession>
<organism evidence="2 3">
    <name type="scientific">Cytobacillus kochii</name>
    <dbReference type="NCBI Taxonomy" id="859143"/>
    <lineage>
        <taxon>Bacteria</taxon>
        <taxon>Bacillati</taxon>
        <taxon>Bacillota</taxon>
        <taxon>Bacilli</taxon>
        <taxon>Bacillales</taxon>
        <taxon>Bacillaceae</taxon>
        <taxon>Cytobacillus</taxon>
    </lineage>
</organism>
<dbReference type="InterPro" id="IPR010093">
    <property type="entry name" value="SinI_DNA-bd"/>
</dbReference>
<dbReference type="Pfam" id="PF12728">
    <property type="entry name" value="HTH_17"/>
    <property type="match status" value="1"/>
</dbReference>
<dbReference type="AlphaFoldDB" id="A0A248TPG3"/>
<feature type="domain" description="Helix-turn-helix" evidence="1">
    <location>
        <begin position="20"/>
        <end position="66"/>
    </location>
</feature>
<name>A0A248TPG3_9BACI</name>
<evidence type="ECO:0000313" key="2">
    <source>
        <dbReference type="EMBL" id="ASV69980.1"/>
    </source>
</evidence>
<gene>
    <name evidence="2" type="ORF">CKF48_07710</name>
</gene>
<dbReference type="NCBIfam" id="TIGR01764">
    <property type="entry name" value="excise"/>
    <property type="match status" value="1"/>
</dbReference>
<evidence type="ECO:0000313" key="3">
    <source>
        <dbReference type="Proteomes" id="UP000215137"/>
    </source>
</evidence>
<dbReference type="OrthoDB" id="2875226at2"/>